<dbReference type="AlphaFoldDB" id="A0A6L2MRX4"/>
<reference evidence="1" key="1">
    <citation type="journal article" date="2019" name="Sci. Rep.">
        <title>Draft genome of Tanacetum cinerariifolium, the natural source of mosquito coil.</title>
        <authorList>
            <person name="Yamashiro T."/>
            <person name="Shiraishi A."/>
            <person name="Satake H."/>
            <person name="Nakayama K."/>
        </authorList>
    </citation>
    <scope>NUCLEOTIDE SEQUENCE</scope>
</reference>
<proteinExistence type="predicted"/>
<sequence length="160" mass="18082">MYVMEMITLTCVISLGDEHADIGMDQEANELVDKLSNEKRFGSPTLYNMEPETQEEVLRSVDAVDAKIERCKWFDMSDIPSFSLGLTQEYAHIDQDVVTPVETTQEPNLASEISNPVPLRVFPLWTAVGRLRRDTDKRSVTIFEVRKSPFIGRVVDADGS</sequence>
<comment type="caution">
    <text evidence="1">The sequence shown here is derived from an EMBL/GenBank/DDBJ whole genome shotgun (WGS) entry which is preliminary data.</text>
</comment>
<accession>A0A6L2MRX4</accession>
<gene>
    <name evidence="1" type="ORF">Tci_047072</name>
</gene>
<organism evidence="1">
    <name type="scientific">Tanacetum cinerariifolium</name>
    <name type="common">Dalmatian daisy</name>
    <name type="synonym">Chrysanthemum cinerariifolium</name>
    <dbReference type="NCBI Taxonomy" id="118510"/>
    <lineage>
        <taxon>Eukaryota</taxon>
        <taxon>Viridiplantae</taxon>
        <taxon>Streptophyta</taxon>
        <taxon>Embryophyta</taxon>
        <taxon>Tracheophyta</taxon>
        <taxon>Spermatophyta</taxon>
        <taxon>Magnoliopsida</taxon>
        <taxon>eudicotyledons</taxon>
        <taxon>Gunneridae</taxon>
        <taxon>Pentapetalae</taxon>
        <taxon>asterids</taxon>
        <taxon>campanulids</taxon>
        <taxon>Asterales</taxon>
        <taxon>Asteraceae</taxon>
        <taxon>Asteroideae</taxon>
        <taxon>Anthemideae</taxon>
        <taxon>Anthemidinae</taxon>
        <taxon>Tanacetum</taxon>
    </lineage>
</organism>
<name>A0A6L2MRX4_TANCI</name>
<protein>
    <submittedName>
        <fullName evidence="1">Uncharacterized protein</fullName>
    </submittedName>
</protein>
<dbReference type="EMBL" id="BKCJ010007014">
    <property type="protein sequence ID" value="GEU75094.1"/>
    <property type="molecule type" value="Genomic_DNA"/>
</dbReference>
<evidence type="ECO:0000313" key="1">
    <source>
        <dbReference type="EMBL" id="GEU75094.1"/>
    </source>
</evidence>